<organism evidence="10 11">
    <name type="scientific">Niastella yeongjuensis</name>
    <dbReference type="NCBI Taxonomy" id="354355"/>
    <lineage>
        <taxon>Bacteria</taxon>
        <taxon>Pseudomonadati</taxon>
        <taxon>Bacteroidota</taxon>
        <taxon>Chitinophagia</taxon>
        <taxon>Chitinophagales</taxon>
        <taxon>Chitinophagaceae</taxon>
        <taxon>Niastella</taxon>
    </lineage>
</organism>
<dbReference type="InterPro" id="IPR012910">
    <property type="entry name" value="Plug_dom"/>
</dbReference>
<feature type="domain" description="TonB-dependent receptor plug" evidence="9">
    <location>
        <begin position="117"/>
        <end position="238"/>
    </location>
</feature>
<evidence type="ECO:0000256" key="2">
    <source>
        <dbReference type="ARBA" id="ARBA00022448"/>
    </source>
</evidence>
<dbReference type="InterPro" id="IPR036942">
    <property type="entry name" value="Beta-barrel_TonB_sf"/>
</dbReference>
<dbReference type="InterPro" id="IPR037066">
    <property type="entry name" value="Plug_dom_sf"/>
</dbReference>
<evidence type="ECO:0000256" key="3">
    <source>
        <dbReference type="ARBA" id="ARBA00022452"/>
    </source>
</evidence>
<keyword evidence="11" id="KW-1185">Reference proteome</keyword>
<dbReference type="STRING" id="354355.SAMN05660816_04676"/>
<dbReference type="InterPro" id="IPR023996">
    <property type="entry name" value="TonB-dep_OMP_SusC/RagA"/>
</dbReference>
<dbReference type="SUPFAM" id="SSF49464">
    <property type="entry name" value="Carboxypeptidase regulatory domain-like"/>
    <property type="match status" value="1"/>
</dbReference>
<feature type="chain" id="PRO_5010741735" evidence="8">
    <location>
        <begin position="21"/>
        <end position="1083"/>
    </location>
</feature>
<gene>
    <name evidence="10" type="ORF">A4H97_23945</name>
</gene>
<keyword evidence="3 7" id="KW-1134">Transmembrane beta strand</keyword>
<dbReference type="GO" id="GO:0009279">
    <property type="term" value="C:cell outer membrane"/>
    <property type="evidence" value="ECO:0007669"/>
    <property type="project" value="UniProtKB-SubCell"/>
</dbReference>
<dbReference type="Gene3D" id="2.170.130.10">
    <property type="entry name" value="TonB-dependent receptor, plug domain"/>
    <property type="match status" value="1"/>
</dbReference>
<keyword evidence="5 7" id="KW-0472">Membrane</keyword>
<dbReference type="RefSeq" id="WP_081197855.1">
    <property type="nucleotide sequence ID" value="NZ_FOCZ01000009.1"/>
</dbReference>
<keyword evidence="2 7" id="KW-0813">Transport</keyword>
<dbReference type="Gene3D" id="2.40.170.20">
    <property type="entry name" value="TonB-dependent receptor, beta-barrel domain"/>
    <property type="match status" value="1"/>
</dbReference>
<evidence type="ECO:0000256" key="4">
    <source>
        <dbReference type="ARBA" id="ARBA00022692"/>
    </source>
</evidence>
<dbReference type="Gene3D" id="2.60.40.1120">
    <property type="entry name" value="Carboxypeptidase-like, regulatory domain"/>
    <property type="match status" value="1"/>
</dbReference>
<keyword evidence="6 7" id="KW-0998">Cell outer membrane</keyword>
<evidence type="ECO:0000256" key="1">
    <source>
        <dbReference type="ARBA" id="ARBA00004571"/>
    </source>
</evidence>
<dbReference type="Pfam" id="PF13715">
    <property type="entry name" value="CarbopepD_reg_2"/>
    <property type="match status" value="1"/>
</dbReference>
<keyword evidence="8" id="KW-0732">Signal</keyword>
<sequence length="1083" mass="117068">MRKKLYVFLLAILCTVVSKSQTLSLSGRVVDENGAPIPFASVVIKGKSKTGTTSDPDGKFSIAVARGNVLVVSAVNYAPTEIAVGTGSTLEIRLSAAKADLSEVVVTAMGIKRNERALGYSVSKVDPGNMLQKSEPNILNTLAGKVPGVDIRAGQGQPGAASRIQIRGVSTFSGADPLIVVDGVPYSNPLIKTSNSLTAGGAYGSGLNNIDPNDIESISVLKGAAAASLYGSRAANGVLLITTKSGAPKRGSKSLNVTYRAGYSIEKVADIPEFQNLYGAGANFRTQSSNGSWGGKFGRGVIYDAAGNVVRPSSSGIDSIPATTWATMYNSYPELFPNGLIAYKAVPDNVSSLFKTGNLMEHSIGLNGGEGRSLFNVTLSQVNQKGYIMNSSYKKSNVSVGGQTAVGKLTIGANASYARSKQVGGFIGAAQNFLSQWGRTYTMARNWDITGWPSVNKVGAQIGFNDGQYTNPIWGAYHNVITTFDDRIVGNVRASYKFNNWIRVDFNAGVNNYALFRDQVIDKSSYGSGTTAPENPLGTITEVIDKQQEIQGKIIAVISPKIAKDWSLDINLGSDVNERNSRHQQVYGIDFVIPGLYNLNNTRRQTYSNDGDLRTKRRLVGFFGDASIGYKNYAFLNVTGRGDLTSTLPYKNAKYFYPGISGSLVWSEALNLKSKWFDYGKVRAGYARVGNDAEPHKGEAIFDLNAAGFLNQPFATRGGDYYDTTLTPEFTRELELGADLRFFNQRVGLEVTWYDKKSTDLIYGISLPRTAGYSNFYTNLGEIRNTGWEIALDVSPVVTSKFRWDIRGIYTQNKNTVLALKEGLTRSLLVTGGYNYIEAGKPYGYLRGSHSARSEDGQLLISATSGMPYLDPNDDMVGDPNADYKMGITNTVSYKGFTLNVLFDMTKGGDFYSETINSMLGRGVTKDTENRERNAVITGIYGDPTPVIGSDGLNHYVPLMVNGKTVPNQTRVTTNDLFFTAGTGASFATNGAFEYAVWDGTVYRLREISLGYSLPSKWVSALKLTNITLSVNGRNLWYLAPNVPKYTHFDPDINSVIGSGSQGVESGGAPSTKRFGVNLNVTF</sequence>
<comment type="caution">
    <text evidence="10">The sequence shown here is derived from an EMBL/GenBank/DDBJ whole genome shotgun (WGS) entry which is preliminary data.</text>
</comment>
<dbReference type="InterPro" id="IPR039426">
    <property type="entry name" value="TonB-dep_rcpt-like"/>
</dbReference>
<dbReference type="InterPro" id="IPR023997">
    <property type="entry name" value="TonB-dep_OMP_SusC/RagA_CS"/>
</dbReference>
<feature type="signal peptide" evidence="8">
    <location>
        <begin position="1"/>
        <end position="20"/>
    </location>
</feature>
<dbReference type="AlphaFoldDB" id="A0A1V9F3B0"/>
<name>A0A1V9F3B0_9BACT</name>
<comment type="subcellular location">
    <subcellularLocation>
        <location evidence="1 7">Cell outer membrane</location>
        <topology evidence="1 7">Multi-pass membrane protein</topology>
    </subcellularLocation>
</comment>
<evidence type="ECO:0000313" key="10">
    <source>
        <dbReference type="EMBL" id="OQP52762.1"/>
    </source>
</evidence>
<dbReference type="Proteomes" id="UP000192610">
    <property type="component" value="Unassembled WGS sequence"/>
</dbReference>
<comment type="similarity">
    <text evidence="7">Belongs to the TonB-dependent receptor family.</text>
</comment>
<evidence type="ECO:0000313" key="11">
    <source>
        <dbReference type="Proteomes" id="UP000192610"/>
    </source>
</evidence>
<evidence type="ECO:0000256" key="5">
    <source>
        <dbReference type="ARBA" id="ARBA00023136"/>
    </source>
</evidence>
<evidence type="ECO:0000256" key="8">
    <source>
        <dbReference type="SAM" id="SignalP"/>
    </source>
</evidence>
<accession>A0A1V9F3B0</accession>
<evidence type="ECO:0000256" key="6">
    <source>
        <dbReference type="ARBA" id="ARBA00023237"/>
    </source>
</evidence>
<dbReference type="Pfam" id="PF07715">
    <property type="entry name" value="Plug"/>
    <property type="match status" value="1"/>
</dbReference>
<dbReference type="EMBL" id="LVXG01000007">
    <property type="protein sequence ID" value="OQP52762.1"/>
    <property type="molecule type" value="Genomic_DNA"/>
</dbReference>
<protein>
    <submittedName>
        <fullName evidence="10">SusC/RagA family TonB-linked outer membrane protein</fullName>
    </submittedName>
</protein>
<dbReference type="PROSITE" id="PS52016">
    <property type="entry name" value="TONB_DEPENDENT_REC_3"/>
    <property type="match status" value="1"/>
</dbReference>
<evidence type="ECO:0000256" key="7">
    <source>
        <dbReference type="PROSITE-ProRule" id="PRU01360"/>
    </source>
</evidence>
<dbReference type="NCBIfam" id="TIGR04057">
    <property type="entry name" value="SusC_RagA_signa"/>
    <property type="match status" value="1"/>
</dbReference>
<dbReference type="InterPro" id="IPR008969">
    <property type="entry name" value="CarboxyPept-like_regulatory"/>
</dbReference>
<dbReference type="SUPFAM" id="SSF56935">
    <property type="entry name" value="Porins"/>
    <property type="match status" value="1"/>
</dbReference>
<evidence type="ECO:0000259" key="9">
    <source>
        <dbReference type="Pfam" id="PF07715"/>
    </source>
</evidence>
<dbReference type="OrthoDB" id="609136at2"/>
<reference evidence="11" key="1">
    <citation type="submission" date="2016-04" db="EMBL/GenBank/DDBJ databases">
        <authorList>
            <person name="Chen L."/>
            <person name="Zhuang W."/>
            <person name="Wang G."/>
        </authorList>
    </citation>
    <scope>NUCLEOTIDE SEQUENCE [LARGE SCALE GENOMIC DNA]</scope>
    <source>
        <strain evidence="11">17621</strain>
    </source>
</reference>
<keyword evidence="4 7" id="KW-0812">Transmembrane</keyword>
<proteinExistence type="inferred from homology"/>
<dbReference type="NCBIfam" id="TIGR04056">
    <property type="entry name" value="OMP_RagA_SusC"/>
    <property type="match status" value="1"/>
</dbReference>